<evidence type="ECO:0000313" key="1">
    <source>
        <dbReference type="EMBL" id="MBS4224831.1"/>
    </source>
</evidence>
<comment type="caution">
    <text evidence="1">The sequence shown here is derived from an EMBL/GenBank/DDBJ whole genome shotgun (WGS) entry which is preliminary data.</text>
</comment>
<dbReference type="EMBL" id="JAGYPN010000005">
    <property type="protein sequence ID" value="MBS4224831.1"/>
    <property type="molecule type" value="Genomic_DNA"/>
</dbReference>
<evidence type="ECO:0000313" key="2">
    <source>
        <dbReference type="Proteomes" id="UP000676456"/>
    </source>
</evidence>
<dbReference type="AlphaFoldDB" id="A0A942UTL5"/>
<gene>
    <name evidence="1" type="ORF">KHA91_19225</name>
</gene>
<organism evidence="1 2">
    <name type="scientific">Lederbergia citrea</name>
    <dbReference type="NCBI Taxonomy" id="2833581"/>
    <lineage>
        <taxon>Bacteria</taxon>
        <taxon>Bacillati</taxon>
        <taxon>Bacillota</taxon>
        <taxon>Bacilli</taxon>
        <taxon>Bacillales</taxon>
        <taxon>Bacillaceae</taxon>
        <taxon>Lederbergia</taxon>
    </lineage>
</organism>
<sequence length="171" mass="19870">MFDPTIFENLKVAFENHIYDLDNIDRKITIVNRADRMDFAILARELSIQFSLVDQPDATAEVVMEASLKDLAEEILEIPEAKPGCSLLLRLNKRVHNVSTQCEQIEQALYEVWENDIQLTQTLSFVNKQEVSGFMNNIEIEFKSKLNEDNMWEITPFLNHVLKTLEVLNRI</sequence>
<keyword evidence="2" id="KW-1185">Reference proteome</keyword>
<dbReference type="RefSeq" id="WP_213099891.1">
    <property type="nucleotide sequence ID" value="NZ_JAGYPN010000005.1"/>
</dbReference>
<dbReference type="Proteomes" id="UP000676456">
    <property type="component" value="Unassembled WGS sequence"/>
</dbReference>
<name>A0A942UTL5_9BACI</name>
<reference evidence="1 2" key="1">
    <citation type="submission" date="2021-05" db="EMBL/GenBank/DDBJ databases">
        <title>Novel Bacillus species.</title>
        <authorList>
            <person name="Liu G."/>
        </authorList>
    </citation>
    <scope>NUCLEOTIDE SEQUENCE [LARGE SCALE GENOMIC DNA]</scope>
    <source>
        <strain evidence="1 2">FJAT-49682</strain>
    </source>
</reference>
<accession>A0A942UTL5</accession>
<proteinExistence type="predicted"/>
<protein>
    <submittedName>
        <fullName evidence="1">Uncharacterized protein</fullName>
    </submittedName>
</protein>